<dbReference type="Proteomes" id="UP000006038">
    <property type="component" value="Chromosome 12"/>
</dbReference>
<protein>
    <submittedName>
        <fullName evidence="2">Uncharacterized protein</fullName>
    </submittedName>
</protein>
<accession>J3NDN4</accession>
<feature type="signal peptide" evidence="1">
    <location>
        <begin position="1"/>
        <end position="19"/>
    </location>
</feature>
<dbReference type="HOGENOM" id="CLU_2853316_0_0_1"/>
<name>J3NDN4_ORYBR</name>
<evidence type="ECO:0000256" key="1">
    <source>
        <dbReference type="SAM" id="SignalP"/>
    </source>
</evidence>
<proteinExistence type="predicted"/>
<reference evidence="2" key="1">
    <citation type="journal article" date="2013" name="Nat. Commun.">
        <title>Whole-genome sequencing of Oryza brachyantha reveals mechanisms underlying Oryza genome evolution.</title>
        <authorList>
            <person name="Chen J."/>
            <person name="Huang Q."/>
            <person name="Gao D."/>
            <person name="Wang J."/>
            <person name="Lang Y."/>
            <person name="Liu T."/>
            <person name="Li B."/>
            <person name="Bai Z."/>
            <person name="Luis Goicoechea J."/>
            <person name="Liang C."/>
            <person name="Chen C."/>
            <person name="Zhang W."/>
            <person name="Sun S."/>
            <person name="Liao Y."/>
            <person name="Zhang X."/>
            <person name="Yang L."/>
            <person name="Song C."/>
            <person name="Wang M."/>
            <person name="Shi J."/>
            <person name="Liu G."/>
            <person name="Liu J."/>
            <person name="Zhou H."/>
            <person name="Zhou W."/>
            <person name="Yu Q."/>
            <person name="An N."/>
            <person name="Chen Y."/>
            <person name="Cai Q."/>
            <person name="Wang B."/>
            <person name="Liu B."/>
            <person name="Min J."/>
            <person name="Huang Y."/>
            <person name="Wu H."/>
            <person name="Li Z."/>
            <person name="Zhang Y."/>
            <person name="Yin Y."/>
            <person name="Song W."/>
            <person name="Jiang J."/>
            <person name="Jackson S.A."/>
            <person name="Wing R.A."/>
            <person name="Wang J."/>
            <person name="Chen M."/>
        </authorList>
    </citation>
    <scope>NUCLEOTIDE SEQUENCE [LARGE SCALE GENOMIC DNA]</scope>
    <source>
        <strain evidence="2">cv. IRGC 101232</strain>
    </source>
</reference>
<keyword evidence="1" id="KW-0732">Signal</keyword>
<reference evidence="2" key="2">
    <citation type="submission" date="2013-04" db="UniProtKB">
        <authorList>
            <consortium name="EnsemblPlants"/>
        </authorList>
    </citation>
    <scope>IDENTIFICATION</scope>
</reference>
<dbReference type="EnsemblPlants" id="OB12G20920.1">
    <property type="protein sequence ID" value="OB12G20920.1"/>
    <property type="gene ID" value="OB12G20920"/>
</dbReference>
<dbReference type="Gramene" id="OB12G20920.1">
    <property type="protein sequence ID" value="OB12G20920.1"/>
    <property type="gene ID" value="OB12G20920"/>
</dbReference>
<sequence>MIFFLQIILFLLDLGAKTARPPHLIYYCLKANMLISVYVRSDTLFLCCKMCLKVHNSLLSIESLT</sequence>
<evidence type="ECO:0000313" key="3">
    <source>
        <dbReference type="Proteomes" id="UP000006038"/>
    </source>
</evidence>
<feature type="chain" id="PRO_5003775121" evidence="1">
    <location>
        <begin position="20"/>
        <end position="65"/>
    </location>
</feature>
<evidence type="ECO:0000313" key="2">
    <source>
        <dbReference type="EnsemblPlants" id="OB12G20920.1"/>
    </source>
</evidence>
<keyword evidence="3" id="KW-1185">Reference proteome</keyword>
<organism evidence="2">
    <name type="scientific">Oryza brachyantha</name>
    <name type="common">malo sina</name>
    <dbReference type="NCBI Taxonomy" id="4533"/>
    <lineage>
        <taxon>Eukaryota</taxon>
        <taxon>Viridiplantae</taxon>
        <taxon>Streptophyta</taxon>
        <taxon>Embryophyta</taxon>
        <taxon>Tracheophyta</taxon>
        <taxon>Spermatophyta</taxon>
        <taxon>Magnoliopsida</taxon>
        <taxon>Liliopsida</taxon>
        <taxon>Poales</taxon>
        <taxon>Poaceae</taxon>
        <taxon>BOP clade</taxon>
        <taxon>Oryzoideae</taxon>
        <taxon>Oryzeae</taxon>
        <taxon>Oryzinae</taxon>
        <taxon>Oryza</taxon>
    </lineage>
</organism>
<dbReference type="AlphaFoldDB" id="J3NDN4"/>